<accession>A0A1I7TIJ5</accession>
<dbReference type="GO" id="GO:0005886">
    <property type="term" value="C:plasma membrane"/>
    <property type="evidence" value="ECO:0007669"/>
    <property type="project" value="TreeGrafter"/>
</dbReference>
<dbReference type="STRING" id="1561998.A0A1I7TIJ5"/>
<proteinExistence type="inferred from homology"/>
<keyword evidence="3" id="KW-1185">Reference proteome</keyword>
<organism evidence="3 4">
    <name type="scientific">Caenorhabditis tropicalis</name>
    <dbReference type="NCBI Taxonomy" id="1561998"/>
    <lineage>
        <taxon>Eukaryota</taxon>
        <taxon>Metazoa</taxon>
        <taxon>Ecdysozoa</taxon>
        <taxon>Nematoda</taxon>
        <taxon>Chromadorea</taxon>
        <taxon>Rhabditida</taxon>
        <taxon>Rhabditina</taxon>
        <taxon>Rhabditomorpha</taxon>
        <taxon>Rhabditoidea</taxon>
        <taxon>Rhabditidae</taxon>
        <taxon>Peloderinae</taxon>
        <taxon>Caenorhabditis</taxon>
    </lineage>
</organism>
<reference evidence="4" key="1">
    <citation type="submission" date="2016-11" db="UniProtKB">
        <authorList>
            <consortium name="WormBaseParasite"/>
        </authorList>
    </citation>
    <scope>IDENTIFICATION</scope>
</reference>
<dbReference type="PANTHER" id="PTHR11328:SF28">
    <property type="entry name" value="MAJOR FACILITATOR SUPERFAMILY DOMAIN-CONTAINING PROTEIN 12"/>
    <property type="match status" value="1"/>
</dbReference>
<dbReference type="GO" id="GO:0008643">
    <property type="term" value="P:carbohydrate transport"/>
    <property type="evidence" value="ECO:0007669"/>
    <property type="project" value="InterPro"/>
</dbReference>
<dbReference type="InterPro" id="IPR036259">
    <property type="entry name" value="MFS_trans_sf"/>
</dbReference>
<feature type="transmembrane region" description="Helical" evidence="2">
    <location>
        <begin position="150"/>
        <end position="169"/>
    </location>
</feature>
<dbReference type="AlphaFoldDB" id="A0A1I7TIJ5"/>
<name>A0A1I7TIJ5_9PELO</name>
<dbReference type="GO" id="GO:0015293">
    <property type="term" value="F:symporter activity"/>
    <property type="evidence" value="ECO:0007669"/>
    <property type="project" value="InterPro"/>
</dbReference>
<comment type="similarity">
    <text evidence="1">Belongs to the major facilitator superfamily.</text>
</comment>
<dbReference type="eggNOG" id="KOG4830">
    <property type="taxonomic scope" value="Eukaryota"/>
</dbReference>
<dbReference type="Proteomes" id="UP000095282">
    <property type="component" value="Unplaced"/>
</dbReference>
<evidence type="ECO:0000313" key="4">
    <source>
        <dbReference type="WBParaSite" id="Csp11.Scaffold622.g6283.t1"/>
    </source>
</evidence>
<dbReference type="WBParaSite" id="Csp11.Scaffold622.g6283.t1">
    <property type="protein sequence ID" value="Csp11.Scaffold622.g6283.t1"/>
    <property type="gene ID" value="Csp11.Scaffold622.g6283"/>
</dbReference>
<feature type="transmembrane region" description="Helical" evidence="2">
    <location>
        <begin position="38"/>
        <end position="57"/>
    </location>
</feature>
<protein>
    <submittedName>
        <fullName evidence="4">MFS_1_like domain-containing protein</fullName>
    </submittedName>
</protein>
<dbReference type="InterPro" id="IPR039672">
    <property type="entry name" value="MFS_2"/>
</dbReference>
<keyword evidence="2" id="KW-0812">Transmembrane</keyword>
<dbReference type="SUPFAM" id="SSF103473">
    <property type="entry name" value="MFS general substrate transporter"/>
    <property type="match status" value="1"/>
</dbReference>
<keyword evidence="2" id="KW-1133">Transmembrane helix</keyword>
<evidence type="ECO:0000313" key="3">
    <source>
        <dbReference type="Proteomes" id="UP000095282"/>
    </source>
</evidence>
<dbReference type="Pfam" id="PF13347">
    <property type="entry name" value="MFS_2"/>
    <property type="match status" value="1"/>
</dbReference>
<sequence length="183" mass="21076">MNEEDQEGDVVRVRHCEEVNVPRRNVRPDHDISFTRKIAYGTILVSVSFPMIFNRCFLCKSDTSEWYEVLWFVPFIMVFQFGWASVQISHLALIPELSSVPSSRATMNSLRYAFTVIANLSVYFALAWLLSESTGHSTIGPWDLGHFRLAGWLAVILGISVSFVFYAFTREPTNQRRMRFVVL</sequence>
<feature type="transmembrane region" description="Helical" evidence="2">
    <location>
        <begin position="69"/>
        <end position="89"/>
    </location>
</feature>
<feature type="transmembrane region" description="Helical" evidence="2">
    <location>
        <begin position="110"/>
        <end position="130"/>
    </location>
</feature>
<dbReference type="PANTHER" id="PTHR11328">
    <property type="entry name" value="MAJOR FACILITATOR SUPERFAMILY DOMAIN-CONTAINING PROTEIN"/>
    <property type="match status" value="1"/>
</dbReference>
<keyword evidence="2" id="KW-0472">Membrane</keyword>
<evidence type="ECO:0000256" key="2">
    <source>
        <dbReference type="SAM" id="Phobius"/>
    </source>
</evidence>
<evidence type="ECO:0000256" key="1">
    <source>
        <dbReference type="ARBA" id="ARBA00008335"/>
    </source>
</evidence>